<dbReference type="EMBL" id="LT838272">
    <property type="protein sequence ID" value="SMB98213.1"/>
    <property type="molecule type" value="Genomic_DNA"/>
</dbReference>
<accession>A0A1W1VY87</accession>
<keyword evidence="2" id="KW-1185">Reference proteome</keyword>
<organism evidence="1 2">
    <name type="scientific">Thermanaeromonas toyohensis ToBE</name>
    <dbReference type="NCBI Taxonomy" id="698762"/>
    <lineage>
        <taxon>Bacteria</taxon>
        <taxon>Bacillati</taxon>
        <taxon>Bacillota</taxon>
        <taxon>Clostridia</taxon>
        <taxon>Neomoorellales</taxon>
        <taxon>Neomoorellaceae</taxon>
        <taxon>Thermanaeromonas</taxon>
    </lineage>
</organism>
<dbReference type="AlphaFoldDB" id="A0A1W1VY87"/>
<dbReference type="STRING" id="698762.SAMN00808754_2205"/>
<evidence type="ECO:0000313" key="2">
    <source>
        <dbReference type="Proteomes" id="UP000192569"/>
    </source>
</evidence>
<reference evidence="1 2" key="1">
    <citation type="submission" date="2017-04" db="EMBL/GenBank/DDBJ databases">
        <authorList>
            <person name="Afonso C.L."/>
            <person name="Miller P.J."/>
            <person name="Scott M.A."/>
            <person name="Spackman E."/>
            <person name="Goraichik I."/>
            <person name="Dimitrov K.M."/>
            <person name="Suarez D.L."/>
            <person name="Swayne D.E."/>
        </authorList>
    </citation>
    <scope>NUCLEOTIDE SEQUENCE [LARGE SCALE GENOMIC DNA]</scope>
    <source>
        <strain evidence="1 2">ToBE</strain>
    </source>
</reference>
<name>A0A1W1VY87_9FIRM</name>
<dbReference type="Proteomes" id="UP000192569">
    <property type="component" value="Chromosome I"/>
</dbReference>
<evidence type="ECO:0000313" key="1">
    <source>
        <dbReference type="EMBL" id="SMB98213.1"/>
    </source>
</evidence>
<protein>
    <submittedName>
        <fullName evidence="1">Uncharacterized protein</fullName>
    </submittedName>
</protein>
<proteinExistence type="predicted"/>
<gene>
    <name evidence="1" type="ORF">SAMN00808754_2205</name>
</gene>
<sequence>MACVDVALGKAGSPYPSGCRASSEALMRARQLGNEEPRLFQMRQAKEWG</sequence>